<feature type="compositionally biased region" description="Pro residues" evidence="1">
    <location>
        <begin position="36"/>
        <end position="47"/>
    </location>
</feature>
<organism evidence="2 3">
    <name type="scientific">Sorghum bicolor</name>
    <name type="common">Sorghum</name>
    <name type="synonym">Sorghum vulgare</name>
    <dbReference type="NCBI Taxonomy" id="4558"/>
    <lineage>
        <taxon>Eukaryota</taxon>
        <taxon>Viridiplantae</taxon>
        <taxon>Streptophyta</taxon>
        <taxon>Embryophyta</taxon>
        <taxon>Tracheophyta</taxon>
        <taxon>Spermatophyta</taxon>
        <taxon>Magnoliopsida</taxon>
        <taxon>Liliopsida</taxon>
        <taxon>Poales</taxon>
        <taxon>Poaceae</taxon>
        <taxon>PACMAD clade</taxon>
        <taxon>Panicoideae</taxon>
        <taxon>Andropogonodae</taxon>
        <taxon>Andropogoneae</taxon>
        <taxon>Sorghinae</taxon>
        <taxon>Sorghum</taxon>
    </lineage>
</organism>
<feature type="compositionally biased region" description="Basic residues" evidence="1">
    <location>
        <begin position="86"/>
        <end position="125"/>
    </location>
</feature>
<keyword evidence="3" id="KW-1185">Reference proteome</keyword>
<evidence type="ECO:0000313" key="3">
    <source>
        <dbReference type="Proteomes" id="UP000000768"/>
    </source>
</evidence>
<feature type="compositionally biased region" description="Low complexity" evidence="1">
    <location>
        <begin position="157"/>
        <end position="191"/>
    </location>
</feature>
<protein>
    <submittedName>
        <fullName evidence="2">Uncharacterized protein</fullName>
    </submittedName>
</protein>
<dbReference type="AlphaFoldDB" id="A0A1Z5S4H7"/>
<dbReference type="Gramene" id="OQU90852">
    <property type="protein sequence ID" value="OQU90852"/>
    <property type="gene ID" value="SORBI_3001G061101"/>
</dbReference>
<proteinExistence type="predicted"/>
<sequence length="233" mass="25763">MELPQSRGQEREEEARTVTIAITIHDKRRETGPCGVRPPNPTTPNPEAPTAQAYRRRGQGRAGPDRPEAGSWRGRSACAGRCARGGGRRTRVGRGGRRRRSCGGGRRRPTRSWRRRGRAWRRRWRSWSGRGRAPPSCSGAWSRPTANAGDSSRRPKAGSTRSARASATTRTRTGIGSTSRSSSSPPRAALRPRPRRETGTRKLALDDRWCQLLLLASSPLPVLISLPSWLHVL</sequence>
<reference evidence="2 3" key="1">
    <citation type="journal article" date="2009" name="Nature">
        <title>The Sorghum bicolor genome and the diversification of grasses.</title>
        <authorList>
            <person name="Paterson A.H."/>
            <person name="Bowers J.E."/>
            <person name="Bruggmann R."/>
            <person name="Dubchak I."/>
            <person name="Grimwood J."/>
            <person name="Gundlach H."/>
            <person name="Haberer G."/>
            <person name="Hellsten U."/>
            <person name="Mitros T."/>
            <person name="Poliakov A."/>
            <person name="Schmutz J."/>
            <person name="Spannagl M."/>
            <person name="Tang H."/>
            <person name="Wang X."/>
            <person name="Wicker T."/>
            <person name="Bharti A.K."/>
            <person name="Chapman J."/>
            <person name="Feltus F.A."/>
            <person name="Gowik U."/>
            <person name="Grigoriev I.V."/>
            <person name="Lyons E."/>
            <person name="Maher C.A."/>
            <person name="Martis M."/>
            <person name="Narechania A."/>
            <person name="Otillar R.P."/>
            <person name="Penning B.W."/>
            <person name="Salamov A.A."/>
            <person name="Wang Y."/>
            <person name="Zhang L."/>
            <person name="Carpita N.C."/>
            <person name="Freeling M."/>
            <person name="Gingle A.R."/>
            <person name="Hash C.T."/>
            <person name="Keller B."/>
            <person name="Klein P."/>
            <person name="Kresovich S."/>
            <person name="McCann M.C."/>
            <person name="Ming R."/>
            <person name="Peterson D.G."/>
            <person name="Mehboob-ur-Rahman"/>
            <person name="Ware D."/>
            <person name="Westhoff P."/>
            <person name="Mayer K.F."/>
            <person name="Messing J."/>
            <person name="Rokhsar D.S."/>
        </authorList>
    </citation>
    <scope>NUCLEOTIDE SEQUENCE [LARGE SCALE GENOMIC DNA]</scope>
    <source>
        <strain evidence="3">cv. BTx623</strain>
    </source>
</reference>
<dbReference type="InParanoid" id="A0A1Z5S4H7"/>
<name>A0A1Z5S4H7_SORBI</name>
<accession>A0A1Z5S4H7</accession>
<feature type="region of interest" description="Disordered" evidence="1">
    <location>
        <begin position="1"/>
        <end position="200"/>
    </location>
</feature>
<feature type="compositionally biased region" description="Low complexity" evidence="1">
    <location>
        <begin position="73"/>
        <end position="82"/>
    </location>
</feature>
<evidence type="ECO:0000313" key="2">
    <source>
        <dbReference type="EMBL" id="OQU90852.1"/>
    </source>
</evidence>
<dbReference type="Proteomes" id="UP000000768">
    <property type="component" value="Chromosome 1"/>
</dbReference>
<gene>
    <name evidence="2" type="ORF">SORBI_3001G061101</name>
</gene>
<evidence type="ECO:0000256" key="1">
    <source>
        <dbReference type="SAM" id="MobiDB-lite"/>
    </source>
</evidence>
<dbReference type="EMBL" id="CM000760">
    <property type="protein sequence ID" value="OQU90852.1"/>
    <property type="molecule type" value="Genomic_DNA"/>
</dbReference>
<reference evidence="3" key="2">
    <citation type="journal article" date="2018" name="Plant J.">
        <title>The Sorghum bicolor reference genome: improved assembly, gene annotations, a transcriptome atlas, and signatures of genome organization.</title>
        <authorList>
            <person name="McCormick R.F."/>
            <person name="Truong S.K."/>
            <person name="Sreedasyam A."/>
            <person name="Jenkins J."/>
            <person name="Shu S."/>
            <person name="Sims D."/>
            <person name="Kennedy M."/>
            <person name="Amirebrahimi M."/>
            <person name="Weers B.D."/>
            <person name="McKinley B."/>
            <person name="Mattison A."/>
            <person name="Morishige D.T."/>
            <person name="Grimwood J."/>
            <person name="Schmutz J."/>
            <person name="Mullet J.E."/>
        </authorList>
    </citation>
    <scope>NUCLEOTIDE SEQUENCE [LARGE SCALE GENOMIC DNA]</scope>
    <source>
        <strain evidence="3">cv. BTx623</strain>
    </source>
</reference>